<keyword evidence="1" id="KW-0812">Transmembrane</keyword>
<reference evidence="2 3" key="1">
    <citation type="journal article" date="2018" name="Nat. Biotechnol.">
        <title>A standardized bacterial taxonomy based on genome phylogeny substantially revises the tree of life.</title>
        <authorList>
            <person name="Parks D.H."/>
            <person name="Chuvochina M."/>
            <person name="Waite D.W."/>
            <person name="Rinke C."/>
            <person name="Skarshewski A."/>
            <person name="Chaumeil P.A."/>
            <person name="Hugenholtz P."/>
        </authorList>
    </citation>
    <scope>NUCLEOTIDE SEQUENCE [LARGE SCALE GENOMIC DNA]</scope>
    <source>
        <strain evidence="2">UBA9375</strain>
    </source>
</reference>
<dbReference type="Proteomes" id="UP000263642">
    <property type="component" value="Unassembled WGS sequence"/>
</dbReference>
<name>A0A3D3RDM4_9PLAN</name>
<proteinExistence type="predicted"/>
<evidence type="ECO:0000256" key="1">
    <source>
        <dbReference type="SAM" id="Phobius"/>
    </source>
</evidence>
<feature type="transmembrane region" description="Helical" evidence="1">
    <location>
        <begin position="58"/>
        <end position="75"/>
    </location>
</feature>
<accession>A0A3D3RDM4</accession>
<keyword evidence="1" id="KW-0472">Membrane</keyword>
<dbReference type="AlphaFoldDB" id="A0A3D3RDM4"/>
<evidence type="ECO:0000313" key="3">
    <source>
        <dbReference type="Proteomes" id="UP000263642"/>
    </source>
</evidence>
<keyword evidence="1" id="KW-1133">Transmembrane helix</keyword>
<dbReference type="EMBL" id="DQAY01000183">
    <property type="protein sequence ID" value="HCO26944.1"/>
    <property type="molecule type" value="Genomic_DNA"/>
</dbReference>
<evidence type="ECO:0000313" key="2">
    <source>
        <dbReference type="EMBL" id="HCO26944.1"/>
    </source>
</evidence>
<gene>
    <name evidence="2" type="ORF">DIT97_29510</name>
</gene>
<sequence length="225" mass="25690">MFRHGVCETALASIHLDLNPFAPVESPPCSGFCMKENSQCVLKEELMLLSYGRYRNRYVSGFSMLFICVAALFWGEHSALEDVKAAAEQSEEDQTSFHALPAEFNQAQIETILMSKRESPPRANRQWIEIDGKLANQLWTHLRTARLSKKEESEYFLPGALPQFAPPCYDAIVIFNDREKINLTMTADIAEVFVDSKKLDTLMILLRYDESLVTRLNQIFFPADK</sequence>
<comment type="caution">
    <text evidence="2">The sequence shown here is derived from an EMBL/GenBank/DDBJ whole genome shotgun (WGS) entry which is preliminary data.</text>
</comment>
<protein>
    <submittedName>
        <fullName evidence="2">Uncharacterized protein</fullName>
    </submittedName>
</protein>
<organism evidence="2 3">
    <name type="scientific">Gimesia maris</name>
    <dbReference type="NCBI Taxonomy" id="122"/>
    <lineage>
        <taxon>Bacteria</taxon>
        <taxon>Pseudomonadati</taxon>
        <taxon>Planctomycetota</taxon>
        <taxon>Planctomycetia</taxon>
        <taxon>Planctomycetales</taxon>
        <taxon>Planctomycetaceae</taxon>
        <taxon>Gimesia</taxon>
    </lineage>
</organism>